<keyword evidence="3" id="KW-1185">Reference proteome</keyword>
<dbReference type="SMART" id="SM00530">
    <property type="entry name" value="HTH_XRE"/>
    <property type="match status" value="1"/>
</dbReference>
<dbReference type="Pfam" id="PF13560">
    <property type="entry name" value="HTH_31"/>
    <property type="match status" value="1"/>
</dbReference>
<protein>
    <submittedName>
        <fullName evidence="2">Transcriptional regulator</fullName>
    </submittedName>
</protein>
<evidence type="ECO:0000313" key="3">
    <source>
        <dbReference type="Proteomes" id="UP000646749"/>
    </source>
</evidence>
<dbReference type="PROSITE" id="PS50943">
    <property type="entry name" value="HTH_CROC1"/>
    <property type="match status" value="1"/>
</dbReference>
<sequence length="291" mass="32200">MVESGSSVPRRQLGRHLRQAREEAGVTLEAAAQELEWSRAKMYRIEGGQTLMRKHDVLAMCTVYGATTELTGALVALSVESKSKGWWHAYGDVIPAWFELYVGLEAAASRLRHFELALIPGLLQTSDYAAAIFRTKPGITEEEVAQAVALRMERQRLLVRSRPKAPTLEVILDQAVLYRQVPDQEAMRAQLAYLVNNARSTGVRVRILPSDAGALASVAGSFVILDFPPLGRRQVDPPTVYIEELTGALYLDRPAEVATYADRWDMLSARALGADESDDLIATVIKESYDE</sequence>
<evidence type="ECO:0000313" key="2">
    <source>
        <dbReference type="EMBL" id="GIG91056.1"/>
    </source>
</evidence>
<dbReference type="InterPro" id="IPR010982">
    <property type="entry name" value="Lambda_DNA-bd_dom_sf"/>
</dbReference>
<proteinExistence type="predicted"/>
<dbReference type="Proteomes" id="UP000646749">
    <property type="component" value="Unassembled WGS sequence"/>
</dbReference>
<evidence type="ECO:0000259" key="1">
    <source>
        <dbReference type="PROSITE" id="PS50943"/>
    </source>
</evidence>
<dbReference type="Gene3D" id="1.10.260.40">
    <property type="entry name" value="lambda repressor-like DNA-binding domains"/>
    <property type="match status" value="1"/>
</dbReference>
<organism evidence="2 3">
    <name type="scientific">Plantactinospora endophytica</name>
    <dbReference type="NCBI Taxonomy" id="673535"/>
    <lineage>
        <taxon>Bacteria</taxon>
        <taxon>Bacillati</taxon>
        <taxon>Actinomycetota</taxon>
        <taxon>Actinomycetes</taxon>
        <taxon>Micromonosporales</taxon>
        <taxon>Micromonosporaceae</taxon>
        <taxon>Plantactinospora</taxon>
    </lineage>
</organism>
<dbReference type="CDD" id="cd00093">
    <property type="entry name" value="HTH_XRE"/>
    <property type="match status" value="1"/>
</dbReference>
<accession>A0ABQ4E8P7</accession>
<reference evidence="2 3" key="1">
    <citation type="submission" date="2021-01" db="EMBL/GenBank/DDBJ databases">
        <title>Whole genome shotgun sequence of Plantactinospora endophytica NBRC 110450.</title>
        <authorList>
            <person name="Komaki H."/>
            <person name="Tamura T."/>
        </authorList>
    </citation>
    <scope>NUCLEOTIDE SEQUENCE [LARGE SCALE GENOMIC DNA]</scope>
    <source>
        <strain evidence="2 3">NBRC 110450</strain>
    </source>
</reference>
<dbReference type="InterPro" id="IPR001387">
    <property type="entry name" value="Cro/C1-type_HTH"/>
</dbReference>
<dbReference type="RefSeq" id="WP_203869448.1">
    <property type="nucleotide sequence ID" value="NZ_BONW01000032.1"/>
</dbReference>
<gene>
    <name evidence="2" type="ORF">Pen02_59920</name>
</gene>
<feature type="domain" description="HTH cro/C1-type" evidence="1">
    <location>
        <begin position="17"/>
        <end position="70"/>
    </location>
</feature>
<name>A0ABQ4E8P7_9ACTN</name>
<dbReference type="SUPFAM" id="SSF47413">
    <property type="entry name" value="lambda repressor-like DNA-binding domains"/>
    <property type="match status" value="1"/>
</dbReference>
<dbReference type="InterPro" id="IPR043917">
    <property type="entry name" value="DUF5753"/>
</dbReference>
<dbReference type="Pfam" id="PF19054">
    <property type="entry name" value="DUF5753"/>
    <property type="match status" value="1"/>
</dbReference>
<dbReference type="EMBL" id="BONW01000032">
    <property type="protein sequence ID" value="GIG91056.1"/>
    <property type="molecule type" value="Genomic_DNA"/>
</dbReference>
<comment type="caution">
    <text evidence="2">The sequence shown here is derived from an EMBL/GenBank/DDBJ whole genome shotgun (WGS) entry which is preliminary data.</text>
</comment>